<accession>A0A6B0SC28</accession>
<keyword evidence="3" id="KW-1185">Reference proteome</keyword>
<dbReference type="GO" id="GO:0005886">
    <property type="term" value="C:plasma membrane"/>
    <property type="evidence" value="ECO:0007669"/>
    <property type="project" value="UniProtKB-SubCell"/>
</dbReference>
<keyword evidence="1" id="KW-0812">Transmembrane</keyword>
<evidence type="ECO:0000256" key="1">
    <source>
        <dbReference type="SAM" id="Phobius"/>
    </source>
</evidence>
<dbReference type="GO" id="GO:0140359">
    <property type="term" value="F:ABC-type transporter activity"/>
    <property type="evidence" value="ECO:0007669"/>
    <property type="project" value="InterPro"/>
</dbReference>
<feature type="transmembrane region" description="Helical" evidence="1">
    <location>
        <begin position="74"/>
        <end position="96"/>
    </location>
</feature>
<dbReference type="RefSeq" id="WP_159524868.1">
    <property type="nucleotide sequence ID" value="NZ_WUUU01000003.1"/>
</dbReference>
<feature type="transmembrane region" description="Helical" evidence="1">
    <location>
        <begin position="235"/>
        <end position="257"/>
    </location>
</feature>
<dbReference type="EMBL" id="WUUU01000003">
    <property type="protein sequence ID" value="MXR19275.1"/>
    <property type="molecule type" value="Genomic_DNA"/>
</dbReference>
<evidence type="ECO:0000313" key="3">
    <source>
        <dbReference type="Proteomes" id="UP000471521"/>
    </source>
</evidence>
<feature type="transmembrane region" description="Helical" evidence="1">
    <location>
        <begin position="122"/>
        <end position="144"/>
    </location>
</feature>
<dbReference type="Proteomes" id="UP000471521">
    <property type="component" value="Unassembled WGS sequence"/>
</dbReference>
<reference evidence="2 3" key="1">
    <citation type="submission" date="2019-12" db="EMBL/GenBank/DDBJ databases">
        <title>Isolation and characterization of three novel carbon monoxide-oxidizing members of Halobacteria from salione crusts and soils.</title>
        <authorList>
            <person name="Myers M.R."/>
            <person name="King G.M."/>
        </authorList>
    </citation>
    <scope>NUCLEOTIDE SEQUENCE [LARGE SCALE GENOMIC DNA]</scope>
    <source>
        <strain evidence="2 3">PCN9</strain>
    </source>
</reference>
<dbReference type="PANTHER" id="PTHR37305">
    <property type="entry name" value="INTEGRAL MEMBRANE PROTEIN-RELATED"/>
    <property type="match status" value="1"/>
</dbReference>
<keyword evidence="1" id="KW-1133">Transmembrane helix</keyword>
<protein>
    <submittedName>
        <fullName evidence="2">ABC transporter permease subunit</fullName>
    </submittedName>
</protein>
<dbReference type="PANTHER" id="PTHR37305:SF1">
    <property type="entry name" value="MEMBRANE PROTEIN"/>
    <property type="match status" value="1"/>
</dbReference>
<organism evidence="2 3">
    <name type="scientific">Halobacterium bonnevillei</name>
    <dbReference type="NCBI Taxonomy" id="2692200"/>
    <lineage>
        <taxon>Archaea</taxon>
        <taxon>Methanobacteriati</taxon>
        <taxon>Methanobacteriota</taxon>
        <taxon>Stenosarchaea group</taxon>
        <taxon>Halobacteria</taxon>
        <taxon>Halobacteriales</taxon>
        <taxon>Halobacteriaceae</taxon>
        <taxon>Halobacterium</taxon>
    </lineage>
</organism>
<keyword evidence="1" id="KW-0472">Membrane</keyword>
<comment type="caution">
    <text evidence="2">The sequence shown here is derived from an EMBL/GenBank/DDBJ whole genome shotgun (WGS) entry which is preliminary data.</text>
</comment>
<sequence length="261" mass="28487">MFEFARYDARKRVRGSVYLSIGMSLLAAFAVWAYPSYSEAMDMNQLRDAFPEPMIRAFNIETMASLEGFLSVELYMFGWIILLGLYLAYSAASIVADDIDRGRMDTLLSMPVSRQRLATERFAALGVPILLVNVVTPVVVLVSARLIGESLSAADVVALHLLSVPYLFACAGIGLLASVTFDRASIAQRVALGVTFALYLVESLLRGTEYESVGALAPMRYFDPNAVLLDGTYDLAGAAVLVGMTAVLLFASQAWFVHRDI</sequence>
<dbReference type="Pfam" id="PF12679">
    <property type="entry name" value="ABC2_membrane_2"/>
    <property type="match status" value="1"/>
</dbReference>
<name>A0A6B0SC28_9EURY</name>
<proteinExistence type="predicted"/>
<dbReference type="AlphaFoldDB" id="A0A6B0SC28"/>
<dbReference type="OrthoDB" id="204776at2157"/>
<gene>
    <name evidence="2" type="ORF">GRX66_01155</name>
</gene>
<feature type="transmembrane region" description="Helical" evidence="1">
    <location>
        <begin position="16"/>
        <end position="34"/>
    </location>
</feature>
<feature type="transmembrane region" description="Helical" evidence="1">
    <location>
        <begin position="156"/>
        <end position="179"/>
    </location>
</feature>
<evidence type="ECO:0000313" key="2">
    <source>
        <dbReference type="EMBL" id="MXR19275.1"/>
    </source>
</evidence>